<dbReference type="EMBL" id="JAUQSY010000013">
    <property type="protein sequence ID" value="MDO7876758.1"/>
    <property type="molecule type" value="Genomic_DNA"/>
</dbReference>
<name>A0ABT9BGH1_9BACT</name>
<keyword evidence="1" id="KW-1133">Transmembrane helix</keyword>
<feature type="domain" description="DUF2062" evidence="2">
    <location>
        <begin position="22"/>
        <end position="165"/>
    </location>
</feature>
<evidence type="ECO:0000313" key="4">
    <source>
        <dbReference type="Proteomes" id="UP001176429"/>
    </source>
</evidence>
<keyword evidence="1" id="KW-0812">Transmembrane</keyword>
<evidence type="ECO:0000259" key="2">
    <source>
        <dbReference type="Pfam" id="PF09835"/>
    </source>
</evidence>
<dbReference type="InterPro" id="IPR018639">
    <property type="entry name" value="DUF2062"/>
</dbReference>
<gene>
    <name evidence="3" type="ORF">Q5H93_18580</name>
</gene>
<keyword evidence="1" id="KW-0472">Membrane</keyword>
<organism evidence="3 4">
    <name type="scientific">Hymenobacter aranciens</name>
    <dbReference type="NCBI Taxonomy" id="3063996"/>
    <lineage>
        <taxon>Bacteria</taxon>
        <taxon>Pseudomonadati</taxon>
        <taxon>Bacteroidota</taxon>
        <taxon>Cytophagia</taxon>
        <taxon>Cytophagales</taxon>
        <taxon>Hymenobacteraceae</taxon>
        <taxon>Hymenobacter</taxon>
    </lineage>
</organism>
<keyword evidence="4" id="KW-1185">Reference proteome</keyword>
<feature type="transmembrane region" description="Helical" evidence="1">
    <location>
        <begin position="76"/>
        <end position="93"/>
    </location>
</feature>
<reference evidence="3" key="1">
    <citation type="submission" date="2023-07" db="EMBL/GenBank/DDBJ databases">
        <authorList>
            <person name="Kim M.K."/>
        </authorList>
    </citation>
    <scope>NUCLEOTIDE SEQUENCE</scope>
    <source>
        <strain evidence="3">ASUV-10-1</strain>
    </source>
</reference>
<evidence type="ECO:0000313" key="3">
    <source>
        <dbReference type="EMBL" id="MDO7876758.1"/>
    </source>
</evidence>
<protein>
    <submittedName>
        <fullName evidence="3">DUF2062 domain-containing protein</fullName>
    </submittedName>
</protein>
<dbReference type="PANTHER" id="PTHR35102">
    <property type="entry name" value="E3 UBIQUITIN-PROTEIN LIGASE"/>
    <property type="match status" value="1"/>
</dbReference>
<sequence>MSDSSLPPPAPAGGWLRRRVVQPFLNLLKQGLAPEQLALTVALGAIIGLVPSWGVTTPLAAFTALRLRLNVAAMQLVGHLMSPLQLLILLPALRQGAILMGSVDARGLTFARIKYLFSHDWRGALSLLWRAQVGALALWALAAGPLAVGLYFGLRPVFRRLARRNVPSPQEAQAEHLTP</sequence>
<dbReference type="RefSeq" id="WP_305008140.1">
    <property type="nucleotide sequence ID" value="NZ_JAUQSY010000013.1"/>
</dbReference>
<dbReference type="Proteomes" id="UP001176429">
    <property type="component" value="Unassembled WGS sequence"/>
</dbReference>
<dbReference type="PANTHER" id="PTHR35102:SF1">
    <property type="entry name" value="E3 UBIQUITIN-PROTEIN LIGASE"/>
    <property type="match status" value="1"/>
</dbReference>
<comment type="caution">
    <text evidence="3">The sequence shown here is derived from an EMBL/GenBank/DDBJ whole genome shotgun (WGS) entry which is preliminary data.</text>
</comment>
<proteinExistence type="predicted"/>
<feature type="transmembrane region" description="Helical" evidence="1">
    <location>
        <begin position="37"/>
        <end position="64"/>
    </location>
</feature>
<evidence type="ECO:0000256" key="1">
    <source>
        <dbReference type="SAM" id="Phobius"/>
    </source>
</evidence>
<accession>A0ABT9BGH1</accession>
<dbReference type="Pfam" id="PF09835">
    <property type="entry name" value="DUF2062"/>
    <property type="match status" value="1"/>
</dbReference>
<feature type="transmembrane region" description="Helical" evidence="1">
    <location>
        <begin position="133"/>
        <end position="154"/>
    </location>
</feature>